<dbReference type="EMBL" id="FZNR01000014">
    <property type="protein sequence ID" value="SNS35624.1"/>
    <property type="molecule type" value="Genomic_DNA"/>
</dbReference>
<evidence type="ECO:0000259" key="1">
    <source>
        <dbReference type="Pfam" id="PF13460"/>
    </source>
</evidence>
<dbReference type="AlphaFoldDB" id="A0A239DVH7"/>
<accession>A0A239DVH7</accession>
<dbReference type="PANTHER" id="PTHR43355:SF2">
    <property type="entry name" value="FLAVIN REDUCTASE (NADPH)"/>
    <property type="match status" value="1"/>
</dbReference>
<dbReference type="Proteomes" id="UP000198415">
    <property type="component" value="Unassembled WGS sequence"/>
</dbReference>
<dbReference type="InterPro" id="IPR036291">
    <property type="entry name" value="NAD(P)-bd_dom_sf"/>
</dbReference>
<dbReference type="OrthoDB" id="3191258at2"/>
<organism evidence="2 3">
    <name type="scientific">Actinoplanes regularis</name>
    <dbReference type="NCBI Taxonomy" id="52697"/>
    <lineage>
        <taxon>Bacteria</taxon>
        <taxon>Bacillati</taxon>
        <taxon>Actinomycetota</taxon>
        <taxon>Actinomycetes</taxon>
        <taxon>Micromonosporales</taxon>
        <taxon>Micromonosporaceae</taxon>
        <taxon>Actinoplanes</taxon>
    </lineage>
</organism>
<dbReference type="PANTHER" id="PTHR43355">
    <property type="entry name" value="FLAVIN REDUCTASE (NADPH)"/>
    <property type="match status" value="1"/>
</dbReference>
<proteinExistence type="predicted"/>
<evidence type="ECO:0000313" key="2">
    <source>
        <dbReference type="EMBL" id="SNS35624.1"/>
    </source>
</evidence>
<dbReference type="InterPro" id="IPR051606">
    <property type="entry name" value="Polyketide_Oxido-like"/>
</dbReference>
<sequence length="203" mass="21269">MTSIAIFGAGGRAGRAITAEAVSRGHTVTAVVREPARHPDLPSAVRGDVTDPESVAAIVRGHDAAVNAVSPASGPEELARLDLDPEYFAKAADALVTSGVPRVVAVGLFSNLEGAGPLPEQFQAFARAHTAGLERLRESDADWAMLTPPALLSLEQPRLGRYRLGGETAEEGHLSYADLAVAVIDEIEKPTLHRARAAILNAD</sequence>
<dbReference type="InterPro" id="IPR016040">
    <property type="entry name" value="NAD(P)-bd_dom"/>
</dbReference>
<dbReference type="Pfam" id="PF13460">
    <property type="entry name" value="NAD_binding_10"/>
    <property type="match status" value="1"/>
</dbReference>
<dbReference type="Gene3D" id="3.40.50.720">
    <property type="entry name" value="NAD(P)-binding Rossmann-like Domain"/>
    <property type="match status" value="1"/>
</dbReference>
<dbReference type="RefSeq" id="WP_089296614.1">
    <property type="nucleotide sequence ID" value="NZ_BOMU01000070.1"/>
</dbReference>
<gene>
    <name evidence="2" type="ORF">SAMN06264365_11488</name>
</gene>
<reference evidence="2 3" key="1">
    <citation type="submission" date="2017-06" db="EMBL/GenBank/DDBJ databases">
        <authorList>
            <person name="Kim H.J."/>
            <person name="Triplett B.A."/>
        </authorList>
    </citation>
    <scope>NUCLEOTIDE SEQUENCE [LARGE SCALE GENOMIC DNA]</scope>
    <source>
        <strain evidence="2 3">DSM 43151</strain>
    </source>
</reference>
<evidence type="ECO:0000313" key="3">
    <source>
        <dbReference type="Proteomes" id="UP000198415"/>
    </source>
</evidence>
<feature type="domain" description="NAD(P)-binding" evidence="1">
    <location>
        <begin position="8"/>
        <end position="190"/>
    </location>
</feature>
<dbReference type="SUPFAM" id="SSF51735">
    <property type="entry name" value="NAD(P)-binding Rossmann-fold domains"/>
    <property type="match status" value="1"/>
</dbReference>
<name>A0A239DVH7_9ACTN</name>
<keyword evidence="3" id="KW-1185">Reference proteome</keyword>
<protein>
    <recommendedName>
        <fullName evidence="1">NAD(P)-binding domain-containing protein</fullName>
    </recommendedName>
</protein>
<dbReference type="GO" id="GO:0016646">
    <property type="term" value="F:oxidoreductase activity, acting on the CH-NH group of donors, NAD or NADP as acceptor"/>
    <property type="evidence" value="ECO:0007669"/>
    <property type="project" value="TreeGrafter"/>
</dbReference>